<protein>
    <recommendedName>
        <fullName evidence="1">NADP-dependent oxidoreductase domain-containing protein</fullName>
    </recommendedName>
</protein>
<dbReference type="Gene3D" id="3.20.20.100">
    <property type="entry name" value="NADP-dependent oxidoreductase domain"/>
    <property type="match status" value="1"/>
</dbReference>
<dbReference type="RefSeq" id="WP_152762456.1">
    <property type="nucleotide sequence ID" value="NZ_WHLY01000002.1"/>
</dbReference>
<dbReference type="InterPro" id="IPR023210">
    <property type="entry name" value="NADP_OxRdtase_dom"/>
</dbReference>
<dbReference type="InterPro" id="IPR053135">
    <property type="entry name" value="AKR2_Oxidoreductase"/>
</dbReference>
<dbReference type="PANTHER" id="PTHR43312:SF1">
    <property type="entry name" value="NADP-DEPENDENT OXIDOREDUCTASE DOMAIN-CONTAINING PROTEIN"/>
    <property type="match status" value="1"/>
</dbReference>
<dbReference type="PANTHER" id="PTHR43312">
    <property type="entry name" value="D-THREO-ALDOSE 1-DEHYDROGENASE"/>
    <property type="match status" value="1"/>
</dbReference>
<organism evidence="2 3">
    <name type="scientific">Salmonirosea aquatica</name>
    <dbReference type="NCBI Taxonomy" id="2654236"/>
    <lineage>
        <taxon>Bacteria</taxon>
        <taxon>Pseudomonadati</taxon>
        <taxon>Bacteroidota</taxon>
        <taxon>Cytophagia</taxon>
        <taxon>Cytophagales</taxon>
        <taxon>Spirosomataceae</taxon>
        <taxon>Salmonirosea</taxon>
    </lineage>
</organism>
<evidence type="ECO:0000313" key="3">
    <source>
        <dbReference type="Proteomes" id="UP000479293"/>
    </source>
</evidence>
<proteinExistence type="predicted"/>
<accession>A0A7C9BHW6</accession>
<dbReference type="SUPFAM" id="SSF51430">
    <property type="entry name" value="NAD(P)-linked oxidoreductase"/>
    <property type="match status" value="1"/>
</dbReference>
<dbReference type="Pfam" id="PF00248">
    <property type="entry name" value="Aldo_ket_red"/>
    <property type="match status" value="1"/>
</dbReference>
<dbReference type="AlphaFoldDB" id="A0A7C9BHW6"/>
<keyword evidence="3" id="KW-1185">Reference proteome</keyword>
<gene>
    <name evidence="2" type="ORF">GBK04_19210</name>
</gene>
<evidence type="ECO:0000313" key="2">
    <source>
        <dbReference type="EMBL" id="MPR35421.1"/>
    </source>
</evidence>
<dbReference type="CDD" id="cd19097">
    <property type="entry name" value="AKR_unchar"/>
    <property type="match status" value="1"/>
</dbReference>
<dbReference type="Proteomes" id="UP000479293">
    <property type="component" value="Unassembled WGS sequence"/>
</dbReference>
<comment type="caution">
    <text evidence="2">The sequence shown here is derived from an EMBL/GenBank/DDBJ whole genome shotgun (WGS) entry which is preliminary data.</text>
</comment>
<sequence>MGVEKLILGTVQMGLEYGINNKSGQIRREDAFEILHVAHASGIDTLDTAEVYGNAHQLIGVFHRQNPNVVFKINTKLPANSTSSQYEERISRYLDELGVHQIETLMFHSYAGFETHAALLPVLEKSKSKGLFKYLGVSLYENSELAEIIRESSVDVIQLPFNVLDNLNQKAGLLEVARSTHKIIHTRTAFLQGLFFAGRTEGVAQELSAELETIEFLASQYGISVESLALGYCLYQPTIDRVLLGVDSVKQLERNIQASRYSLPEAAVHQINTIKVKKTNLLNPAKWPKKHS</sequence>
<name>A0A7C9BHW6_9BACT</name>
<dbReference type="EMBL" id="WHLY01000002">
    <property type="protein sequence ID" value="MPR35421.1"/>
    <property type="molecule type" value="Genomic_DNA"/>
</dbReference>
<feature type="domain" description="NADP-dependent oxidoreductase" evidence="1">
    <location>
        <begin position="5"/>
        <end position="274"/>
    </location>
</feature>
<reference evidence="2 3" key="1">
    <citation type="submission" date="2019-10" db="EMBL/GenBank/DDBJ databases">
        <title>Draft Genome Sequence of Cytophagaceae sp. SJW1-29.</title>
        <authorList>
            <person name="Choi A."/>
        </authorList>
    </citation>
    <scope>NUCLEOTIDE SEQUENCE [LARGE SCALE GENOMIC DNA]</scope>
    <source>
        <strain evidence="2 3">SJW1-29</strain>
    </source>
</reference>
<evidence type="ECO:0000259" key="1">
    <source>
        <dbReference type="Pfam" id="PF00248"/>
    </source>
</evidence>
<dbReference type="InterPro" id="IPR036812">
    <property type="entry name" value="NAD(P)_OxRdtase_dom_sf"/>
</dbReference>